<dbReference type="KEGG" id="ceu:A7L45_05295"/>
<dbReference type="RefSeq" id="WP_071611815.1">
    <property type="nucleotide sequence ID" value="NZ_CP015756.1"/>
</dbReference>
<feature type="transmembrane region" description="Helical" evidence="1">
    <location>
        <begin position="138"/>
        <end position="161"/>
    </location>
</feature>
<keyword evidence="1" id="KW-0812">Transmembrane</keyword>
<name>A0A1J0GDU2_9CLOT</name>
<keyword evidence="1" id="KW-0472">Membrane</keyword>
<dbReference type="OrthoDB" id="1975933at2"/>
<organism evidence="2 3">
    <name type="scientific">Clostridium estertheticum subsp. estertheticum</name>
    <dbReference type="NCBI Taxonomy" id="1552"/>
    <lineage>
        <taxon>Bacteria</taxon>
        <taxon>Bacillati</taxon>
        <taxon>Bacillota</taxon>
        <taxon>Clostridia</taxon>
        <taxon>Eubacteriales</taxon>
        <taxon>Clostridiaceae</taxon>
        <taxon>Clostridium</taxon>
    </lineage>
</organism>
<proteinExistence type="predicted"/>
<gene>
    <name evidence="2" type="ORF">A7L45_05295</name>
</gene>
<evidence type="ECO:0008006" key="4">
    <source>
        <dbReference type="Google" id="ProtNLM"/>
    </source>
</evidence>
<dbReference type="EMBL" id="CP015756">
    <property type="protein sequence ID" value="APC39522.1"/>
    <property type="molecule type" value="Genomic_DNA"/>
</dbReference>
<dbReference type="Pfam" id="PF04854">
    <property type="entry name" value="DUF624"/>
    <property type="match status" value="1"/>
</dbReference>
<feature type="transmembrane region" description="Helical" evidence="1">
    <location>
        <begin position="59"/>
        <end position="79"/>
    </location>
</feature>
<evidence type="ECO:0000313" key="3">
    <source>
        <dbReference type="Proteomes" id="UP000182569"/>
    </source>
</evidence>
<evidence type="ECO:0000256" key="1">
    <source>
        <dbReference type="SAM" id="Phobius"/>
    </source>
</evidence>
<dbReference type="STRING" id="1552.A7L45_05295"/>
<protein>
    <recommendedName>
        <fullName evidence="4">DUF624 domain-containing protein</fullName>
    </recommendedName>
</protein>
<feature type="transmembrane region" description="Helical" evidence="1">
    <location>
        <begin position="100"/>
        <end position="126"/>
    </location>
</feature>
<reference evidence="3" key="1">
    <citation type="journal article" date="2016" name="Front. Microbiol.">
        <title>Complete Genome Sequence of Clostridium estertheticum DSM 8809, a Microbe Identified in Spoiled Vacuum Packed Beef.</title>
        <authorList>
            <person name="Yu Z."/>
            <person name="Gunn L."/>
            <person name="Brennan E."/>
            <person name="Reid R."/>
            <person name="Wall P.G."/>
            <person name="Gaora O.P."/>
            <person name="Hurley D."/>
            <person name="Bolton D."/>
            <person name="Fanning S."/>
        </authorList>
    </citation>
    <scope>NUCLEOTIDE SEQUENCE [LARGE SCALE GENOMIC DNA]</scope>
    <source>
        <strain evidence="3">DSM 8809</strain>
    </source>
</reference>
<dbReference type="AlphaFoldDB" id="A0A1J0GDU2"/>
<sequence length="241" mass="27807">MAKSKREFGEGPFYTITNYIFWFLLGNLYFLLLNIPLVIMFIILFSVGTNKIPQGFTSILIVCCIPIAPAATALFSVMGKLIREKDVNITKDFFKAYKTNFIQSLFFGALEIMLLCILSIDIKYFIASAYPKPLTVSFFVIIVLVFSINLYVFPIISRFYLGWKDILKTAAYYTIRKFNVTLLSLSSFLIVGFIFFKISTFILLFISSIVCYLIMYYQKNVLLEIENKLKLNTDKPKLENL</sequence>
<keyword evidence="1" id="KW-1133">Transmembrane helix</keyword>
<dbReference type="Proteomes" id="UP000182569">
    <property type="component" value="Chromosome"/>
</dbReference>
<dbReference type="InterPro" id="IPR006938">
    <property type="entry name" value="DUF624"/>
</dbReference>
<feature type="transmembrane region" description="Helical" evidence="1">
    <location>
        <begin position="182"/>
        <end position="215"/>
    </location>
</feature>
<keyword evidence="3" id="KW-1185">Reference proteome</keyword>
<accession>A0A1J0GDU2</accession>
<evidence type="ECO:0000313" key="2">
    <source>
        <dbReference type="EMBL" id="APC39522.1"/>
    </source>
</evidence>
<feature type="transmembrane region" description="Helical" evidence="1">
    <location>
        <begin position="21"/>
        <end position="47"/>
    </location>
</feature>